<sequence length="340" mass="38970">MNDREKAYKLAHEFIPVFACIECHLAANLDMTAHNGSHPIINRNEVEGEGGYFTVHPASWDNDDQLVAKSLKQHCADPNFAYLEGHFHRAVTNLNVPHMIHLKYLYIDNDVVNLIMPRYSANLKSFLEKNLKDMNADKAIEISRDIEAENILIDEQKHVYLADYGTCQHGTENHTIVGSVPFPPDINALMNRDHLQTYLGSAVDVYLLGGLMFVCAPNENYIPASDANPEQVQRLDRHKVPESYCQLILRCLHKDWKKRSTAKEIVDELDSIAMKLCMICQEKPRFLRCFPCQHKTMCEECYAKLLQQNNEVSCIICRQAVTAVQDDNNSNTFFITDERR</sequence>
<dbReference type="Pfam" id="PF00069">
    <property type="entry name" value="Pkinase"/>
    <property type="match status" value="1"/>
</dbReference>
<evidence type="ECO:0000256" key="2">
    <source>
        <dbReference type="ARBA" id="ARBA00022833"/>
    </source>
</evidence>
<protein>
    <recommendedName>
        <fullName evidence="9">Protein kinase domain-containing protein</fullName>
    </recommendedName>
</protein>
<name>A0A814SNR0_ADIRI</name>
<dbReference type="GO" id="GO:0005524">
    <property type="term" value="F:ATP binding"/>
    <property type="evidence" value="ECO:0007669"/>
    <property type="project" value="InterPro"/>
</dbReference>
<dbReference type="SUPFAM" id="SSF56112">
    <property type="entry name" value="Protein kinase-like (PK-like)"/>
    <property type="match status" value="1"/>
</dbReference>
<dbReference type="GO" id="GO:0004672">
    <property type="term" value="F:protein kinase activity"/>
    <property type="evidence" value="ECO:0007669"/>
    <property type="project" value="InterPro"/>
</dbReference>
<keyword evidence="1 3" id="KW-0863">Zinc-finger</keyword>
<dbReference type="GO" id="GO:0008270">
    <property type="term" value="F:zinc ion binding"/>
    <property type="evidence" value="ECO:0007669"/>
    <property type="project" value="UniProtKB-KW"/>
</dbReference>
<evidence type="ECO:0000313" key="7">
    <source>
        <dbReference type="EMBL" id="CAF1295979.1"/>
    </source>
</evidence>
<evidence type="ECO:0000256" key="1">
    <source>
        <dbReference type="ARBA" id="ARBA00022771"/>
    </source>
</evidence>
<accession>A0A814SNR0</accession>
<evidence type="ECO:0008006" key="9">
    <source>
        <dbReference type="Google" id="ProtNLM"/>
    </source>
</evidence>
<dbReference type="Pfam" id="PF13920">
    <property type="entry name" value="zf-C3HC4_3"/>
    <property type="match status" value="1"/>
</dbReference>
<dbReference type="PROSITE" id="PS50011">
    <property type="entry name" value="PROTEIN_KINASE_DOM"/>
    <property type="match status" value="1"/>
</dbReference>
<dbReference type="InterPro" id="IPR000719">
    <property type="entry name" value="Prot_kinase_dom"/>
</dbReference>
<dbReference type="InterPro" id="IPR013083">
    <property type="entry name" value="Znf_RING/FYVE/PHD"/>
</dbReference>
<feature type="domain" description="RING-type" evidence="5">
    <location>
        <begin position="277"/>
        <end position="318"/>
    </location>
</feature>
<evidence type="ECO:0000256" key="3">
    <source>
        <dbReference type="PROSITE-ProRule" id="PRU00175"/>
    </source>
</evidence>
<keyword evidence="1 3" id="KW-0479">Metal-binding</keyword>
<dbReference type="Gene3D" id="3.30.40.10">
    <property type="entry name" value="Zinc/RING finger domain, C3HC4 (zinc finger)"/>
    <property type="match status" value="1"/>
</dbReference>
<dbReference type="EMBL" id="CAJNOJ010000212">
    <property type="protein sequence ID" value="CAF1295979.1"/>
    <property type="molecule type" value="Genomic_DNA"/>
</dbReference>
<feature type="domain" description="Protein kinase" evidence="4">
    <location>
        <begin position="41"/>
        <end position="272"/>
    </location>
</feature>
<dbReference type="InterPro" id="IPR011009">
    <property type="entry name" value="Kinase-like_dom_sf"/>
</dbReference>
<dbReference type="Proteomes" id="UP000663852">
    <property type="component" value="Unassembled WGS sequence"/>
</dbReference>
<gene>
    <name evidence="7" type="ORF">EDS130_LOCUS30343</name>
    <name evidence="6" type="ORF">XAT740_LOCUS20935</name>
</gene>
<dbReference type="Proteomes" id="UP000663828">
    <property type="component" value="Unassembled WGS sequence"/>
</dbReference>
<reference evidence="6" key="1">
    <citation type="submission" date="2021-02" db="EMBL/GenBank/DDBJ databases">
        <authorList>
            <person name="Nowell W R."/>
        </authorList>
    </citation>
    <scope>NUCLEOTIDE SEQUENCE</scope>
</reference>
<evidence type="ECO:0000313" key="6">
    <source>
        <dbReference type="EMBL" id="CAF1150729.1"/>
    </source>
</evidence>
<dbReference type="AlphaFoldDB" id="A0A814SNR0"/>
<dbReference type="EMBL" id="CAJNOR010001483">
    <property type="protein sequence ID" value="CAF1150729.1"/>
    <property type="molecule type" value="Genomic_DNA"/>
</dbReference>
<dbReference type="PROSITE" id="PS50089">
    <property type="entry name" value="ZF_RING_2"/>
    <property type="match status" value="1"/>
</dbReference>
<organism evidence="6 8">
    <name type="scientific">Adineta ricciae</name>
    <name type="common">Rotifer</name>
    <dbReference type="NCBI Taxonomy" id="249248"/>
    <lineage>
        <taxon>Eukaryota</taxon>
        <taxon>Metazoa</taxon>
        <taxon>Spiralia</taxon>
        <taxon>Gnathifera</taxon>
        <taxon>Rotifera</taxon>
        <taxon>Eurotatoria</taxon>
        <taxon>Bdelloidea</taxon>
        <taxon>Adinetida</taxon>
        <taxon>Adinetidae</taxon>
        <taxon>Adineta</taxon>
    </lineage>
</organism>
<keyword evidence="8" id="KW-1185">Reference proteome</keyword>
<dbReference type="OrthoDB" id="4062651at2759"/>
<dbReference type="Gene3D" id="1.10.510.10">
    <property type="entry name" value="Transferase(Phosphotransferase) domain 1"/>
    <property type="match status" value="1"/>
</dbReference>
<evidence type="ECO:0000259" key="5">
    <source>
        <dbReference type="PROSITE" id="PS50089"/>
    </source>
</evidence>
<evidence type="ECO:0000259" key="4">
    <source>
        <dbReference type="PROSITE" id="PS50011"/>
    </source>
</evidence>
<dbReference type="SUPFAM" id="SSF57850">
    <property type="entry name" value="RING/U-box"/>
    <property type="match status" value="1"/>
</dbReference>
<proteinExistence type="predicted"/>
<evidence type="ECO:0000313" key="8">
    <source>
        <dbReference type="Proteomes" id="UP000663828"/>
    </source>
</evidence>
<dbReference type="InterPro" id="IPR001841">
    <property type="entry name" value="Znf_RING"/>
</dbReference>
<comment type="caution">
    <text evidence="6">The sequence shown here is derived from an EMBL/GenBank/DDBJ whole genome shotgun (WGS) entry which is preliminary data.</text>
</comment>
<keyword evidence="2" id="KW-0862">Zinc</keyword>